<proteinExistence type="predicted"/>
<evidence type="ECO:0000313" key="3">
    <source>
        <dbReference type="Proteomes" id="UP000828390"/>
    </source>
</evidence>
<dbReference type="AlphaFoldDB" id="A0A9D4QMX4"/>
<comment type="caution">
    <text evidence="2">The sequence shown here is derived from an EMBL/GenBank/DDBJ whole genome shotgun (WGS) entry which is preliminary data.</text>
</comment>
<evidence type="ECO:0000313" key="2">
    <source>
        <dbReference type="EMBL" id="KAH3836849.1"/>
    </source>
</evidence>
<reference evidence="2" key="1">
    <citation type="journal article" date="2019" name="bioRxiv">
        <title>The Genome of the Zebra Mussel, Dreissena polymorpha: A Resource for Invasive Species Research.</title>
        <authorList>
            <person name="McCartney M.A."/>
            <person name="Auch B."/>
            <person name="Kono T."/>
            <person name="Mallez S."/>
            <person name="Zhang Y."/>
            <person name="Obille A."/>
            <person name="Becker A."/>
            <person name="Abrahante J.E."/>
            <person name="Garbe J."/>
            <person name="Badalamenti J.P."/>
            <person name="Herman A."/>
            <person name="Mangelson H."/>
            <person name="Liachko I."/>
            <person name="Sullivan S."/>
            <person name="Sone E.D."/>
            <person name="Koren S."/>
            <person name="Silverstein K.A.T."/>
            <person name="Beckman K.B."/>
            <person name="Gohl D.M."/>
        </authorList>
    </citation>
    <scope>NUCLEOTIDE SEQUENCE</scope>
    <source>
        <strain evidence="2">Duluth1</strain>
        <tissue evidence="2">Whole animal</tissue>
    </source>
</reference>
<feature type="compositionally biased region" description="Basic and acidic residues" evidence="1">
    <location>
        <begin position="86"/>
        <end position="95"/>
    </location>
</feature>
<sequence>MGVRVELGLVNPEKITMKDSDHKPNGTNSSDQCKKALDTKGLSDGQSNVTKTWEKLFTQTLRFPEKKRHLQMGVRDELGFVNPEKIAMKDADHKPNGTNSSDQCKKDLYSKALSASANKSEHL</sequence>
<protein>
    <submittedName>
        <fullName evidence="2">Uncharacterized protein</fullName>
    </submittedName>
</protein>
<evidence type="ECO:0000256" key="1">
    <source>
        <dbReference type="SAM" id="MobiDB-lite"/>
    </source>
</evidence>
<gene>
    <name evidence="2" type="ORF">DPMN_110225</name>
</gene>
<dbReference type="Proteomes" id="UP000828390">
    <property type="component" value="Unassembled WGS sequence"/>
</dbReference>
<feature type="region of interest" description="Disordered" evidence="1">
    <location>
        <begin position="85"/>
        <end position="107"/>
    </location>
</feature>
<feature type="region of interest" description="Disordered" evidence="1">
    <location>
        <begin position="1"/>
        <end position="46"/>
    </location>
</feature>
<feature type="compositionally biased region" description="Basic and acidic residues" evidence="1">
    <location>
        <begin position="15"/>
        <end position="24"/>
    </location>
</feature>
<accession>A0A9D4QMX4</accession>
<name>A0A9D4QMX4_DREPO</name>
<reference evidence="2" key="2">
    <citation type="submission" date="2020-11" db="EMBL/GenBank/DDBJ databases">
        <authorList>
            <person name="McCartney M.A."/>
            <person name="Auch B."/>
            <person name="Kono T."/>
            <person name="Mallez S."/>
            <person name="Becker A."/>
            <person name="Gohl D.M."/>
            <person name="Silverstein K.A.T."/>
            <person name="Koren S."/>
            <person name="Bechman K.B."/>
            <person name="Herman A."/>
            <person name="Abrahante J.E."/>
            <person name="Garbe J."/>
        </authorList>
    </citation>
    <scope>NUCLEOTIDE SEQUENCE</scope>
    <source>
        <strain evidence="2">Duluth1</strain>
        <tissue evidence="2">Whole animal</tissue>
    </source>
</reference>
<dbReference type="EMBL" id="JAIWYP010000004">
    <property type="protein sequence ID" value="KAH3836849.1"/>
    <property type="molecule type" value="Genomic_DNA"/>
</dbReference>
<keyword evidence="3" id="KW-1185">Reference proteome</keyword>
<organism evidence="2 3">
    <name type="scientific">Dreissena polymorpha</name>
    <name type="common">Zebra mussel</name>
    <name type="synonym">Mytilus polymorpha</name>
    <dbReference type="NCBI Taxonomy" id="45954"/>
    <lineage>
        <taxon>Eukaryota</taxon>
        <taxon>Metazoa</taxon>
        <taxon>Spiralia</taxon>
        <taxon>Lophotrochozoa</taxon>
        <taxon>Mollusca</taxon>
        <taxon>Bivalvia</taxon>
        <taxon>Autobranchia</taxon>
        <taxon>Heteroconchia</taxon>
        <taxon>Euheterodonta</taxon>
        <taxon>Imparidentia</taxon>
        <taxon>Neoheterodontei</taxon>
        <taxon>Myida</taxon>
        <taxon>Dreissenoidea</taxon>
        <taxon>Dreissenidae</taxon>
        <taxon>Dreissena</taxon>
    </lineage>
</organism>